<dbReference type="PANTHER" id="PTHR42783">
    <property type="entry name" value="GLUTAMATE SYNTHASE [NADPH] SMALL CHAIN"/>
    <property type="match status" value="1"/>
</dbReference>
<feature type="domain" description="4Fe-4S ferredoxin-type" evidence="2">
    <location>
        <begin position="881"/>
        <end position="912"/>
    </location>
</feature>
<feature type="domain" description="4Fe-4S ferredoxin-type" evidence="2">
    <location>
        <begin position="826"/>
        <end position="856"/>
    </location>
</feature>
<evidence type="ECO:0000313" key="3">
    <source>
        <dbReference type="EMBL" id="TWT67145.1"/>
    </source>
</evidence>
<dbReference type="EMBL" id="SJPK01000004">
    <property type="protein sequence ID" value="TWT67145.1"/>
    <property type="molecule type" value="Genomic_DNA"/>
</dbReference>
<dbReference type="SUPFAM" id="SSF54862">
    <property type="entry name" value="4Fe-4S ferredoxins"/>
    <property type="match status" value="1"/>
</dbReference>
<accession>A0A5C5XYY1</accession>
<comment type="caution">
    <text evidence="3">The sequence shown here is derived from an EMBL/GenBank/DDBJ whole genome shotgun (WGS) entry which is preliminary data.</text>
</comment>
<dbReference type="OrthoDB" id="9779457at2"/>
<feature type="region of interest" description="Disordered" evidence="1">
    <location>
        <begin position="1091"/>
        <end position="1130"/>
    </location>
</feature>
<gene>
    <name evidence="3" type="primary">ttrB_1</name>
    <name evidence="3" type="ORF">CA85_19920</name>
</gene>
<dbReference type="AlphaFoldDB" id="A0A5C5XYY1"/>
<dbReference type="Proteomes" id="UP000318053">
    <property type="component" value="Unassembled WGS sequence"/>
</dbReference>
<feature type="compositionally biased region" description="Basic and acidic residues" evidence="1">
    <location>
        <begin position="1091"/>
        <end position="1123"/>
    </location>
</feature>
<evidence type="ECO:0000313" key="4">
    <source>
        <dbReference type="Proteomes" id="UP000318053"/>
    </source>
</evidence>
<dbReference type="NCBIfam" id="TIGR04519">
    <property type="entry name" value="MoCo_extend_TAT"/>
    <property type="match status" value="1"/>
</dbReference>
<organism evidence="3 4">
    <name type="scientific">Allorhodopirellula solitaria</name>
    <dbReference type="NCBI Taxonomy" id="2527987"/>
    <lineage>
        <taxon>Bacteria</taxon>
        <taxon>Pseudomonadati</taxon>
        <taxon>Planctomycetota</taxon>
        <taxon>Planctomycetia</taxon>
        <taxon>Pirellulales</taxon>
        <taxon>Pirellulaceae</taxon>
        <taxon>Allorhodopirellula</taxon>
    </lineage>
</organism>
<name>A0A5C5XYY1_9BACT</name>
<sequence length="1137" mass="123602">MTTTSHSDASSGKDVSDATAAATTPRYWRSLSELNGDESFVNEFLHREFPVAASEFPEGISRRRWMQLMSASLAMAGVAGCRYPEELIAPFVVRPAGRVPGESYFSATNVEIAGEVRHLLVRCVDGRPTKVEPNTEHPAGGVTGTYAQAAILELYDPDRARGETGVPILRTGKKRVPSDWKSFINYGTALVRSAEQGGRFAVVMPPTTSPTTLRMVAKLQSKLPEASVCIHDSISGGMMGQATKEVFGSEARQSFDFSDAKVIVSIQSDLLGSDAGAGDNAKTFAKTRDPMTGEADPVVGKMSRLYVAEGGYSTTGAAADARIAIRPSQMKALVAELGRRIEKAKSGTLPKAALAVENVSEQEQAYNEIDPQERLERFLDSAATDLAAAGENGVVVVGETLGADLIAAGIELNSQLGSFGSIQKFTPVASAALQNQVTLAGLVDKIHSGDIDQVLIFDTNVVYNSPGDIDFTEALTHVDHSIYLGIYDDETGEQCTWSLPMAHSFESWGDCVGPQGHYGVSQPQILPLLGGQTPAEVLAVMLDEEEFEIEKLVRRTADSITGSAISDRQWRKLLHDGYSDDVMVDSETLQPQETAVELPAEPPVAQWDYDDESFHNQFDVIFTPAEGLYDGRFANNGWLQEMPQSISKLTWDNAAIMSPRSAQALGTKHGLMVALRRGEDTVELPVFEVPGCAPGVVSVAIGYGRTRVGMVGGMPDEDVPMVGVDVSPIRTSDSMMLAESLQARPRLNEYELCATQDHWAIDELGRDETERRSFTLIREGTTTLLDKLPEFTSAKGPHVPKVGYDGSLWKEPINEIEATQKNVPQWGMSIDLSKCLGCNGCVIACQSENNVPIVGKEQVGNSREMHWLRIDRYFQGDEDNADIVQEPVACMHCETAPCEQVCPVAATVHTDEGLNAMAYNRCIGTRYCGNNCPFKVRRFNYFNYNEQVGVGYGIDAYPGSIEDASRKLQALVLNPDVTVRGRGVMEKCTYCVQRIEAAKIDARKESRTSVADGAIVTACQAACPTGAIEFGNIADPESRVSKAKADIRSYGMLGQLNIKPRTSYLSRIRNTPAALMTRAQLNDLAELEAPHHGHDEHGEDGHSDGHGQEGSDHHDSEHDDAGHQARRKQVRYMLPIV</sequence>
<keyword evidence="4" id="KW-1185">Reference proteome</keyword>
<dbReference type="InterPro" id="IPR030948">
    <property type="entry name" value="TAT_var_transloc_signal_dom"/>
</dbReference>
<evidence type="ECO:0000259" key="2">
    <source>
        <dbReference type="PROSITE" id="PS51379"/>
    </source>
</evidence>
<dbReference type="Gene3D" id="3.30.70.20">
    <property type="match status" value="2"/>
</dbReference>
<proteinExistence type="predicted"/>
<dbReference type="InterPro" id="IPR017896">
    <property type="entry name" value="4Fe4S_Fe-S-bd"/>
</dbReference>
<dbReference type="Gene3D" id="2.40.40.20">
    <property type="match status" value="1"/>
</dbReference>
<dbReference type="SUPFAM" id="SSF53706">
    <property type="entry name" value="Formate dehydrogenase/DMSO reductase, domains 1-3"/>
    <property type="match status" value="1"/>
</dbReference>
<reference evidence="3 4" key="1">
    <citation type="submission" date="2019-02" db="EMBL/GenBank/DDBJ databases">
        <title>Deep-cultivation of Planctomycetes and their phenomic and genomic characterization uncovers novel biology.</title>
        <authorList>
            <person name="Wiegand S."/>
            <person name="Jogler M."/>
            <person name="Boedeker C."/>
            <person name="Pinto D."/>
            <person name="Vollmers J."/>
            <person name="Rivas-Marin E."/>
            <person name="Kohn T."/>
            <person name="Peeters S.H."/>
            <person name="Heuer A."/>
            <person name="Rast P."/>
            <person name="Oberbeckmann S."/>
            <person name="Bunk B."/>
            <person name="Jeske O."/>
            <person name="Meyerdierks A."/>
            <person name="Storesund J.E."/>
            <person name="Kallscheuer N."/>
            <person name="Luecker S."/>
            <person name="Lage O.M."/>
            <person name="Pohl T."/>
            <person name="Merkel B.J."/>
            <person name="Hornburger P."/>
            <person name="Mueller R.-W."/>
            <person name="Bruemmer F."/>
            <person name="Labrenz M."/>
            <person name="Spormann A.M."/>
            <person name="Op Den Camp H."/>
            <person name="Overmann J."/>
            <person name="Amann R."/>
            <person name="Jetten M.S.M."/>
            <person name="Mascher T."/>
            <person name="Medema M.H."/>
            <person name="Devos D.P."/>
            <person name="Kaster A.-K."/>
            <person name="Ovreas L."/>
            <person name="Rohde M."/>
            <person name="Galperin M.Y."/>
            <person name="Jogler C."/>
        </authorList>
    </citation>
    <scope>NUCLEOTIDE SEQUENCE [LARGE SCALE GENOMIC DNA]</scope>
    <source>
        <strain evidence="3 4">CA85</strain>
    </source>
</reference>
<dbReference type="InterPro" id="IPR009010">
    <property type="entry name" value="Asp_de-COase-like_dom_sf"/>
</dbReference>
<evidence type="ECO:0000256" key="1">
    <source>
        <dbReference type="SAM" id="MobiDB-lite"/>
    </source>
</evidence>
<protein>
    <submittedName>
        <fullName evidence="3">Tetrathionate reductase subunit B</fullName>
    </submittedName>
</protein>
<dbReference type="PROSITE" id="PS51379">
    <property type="entry name" value="4FE4S_FER_2"/>
    <property type="match status" value="2"/>
</dbReference>
<dbReference type="CDD" id="cd02784">
    <property type="entry name" value="MopB_CT_PHLH"/>
    <property type="match status" value="1"/>
</dbReference>
<dbReference type="RefSeq" id="WP_146391086.1">
    <property type="nucleotide sequence ID" value="NZ_SJPK01000004.1"/>
</dbReference>
<dbReference type="CDD" id="cd10551">
    <property type="entry name" value="PsrB"/>
    <property type="match status" value="1"/>
</dbReference>
<dbReference type="SUPFAM" id="SSF50692">
    <property type="entry name" value="ADC-like"/>
    <property type="match status" value="1"/>
</dbReference>
<dbReference type="PANTHER" id="PTHR42783:SF3">
    <property type="entry name" value="GLUTAMATE SYNTHASE [NADPH] SMALL CHAIN-RELATED"/>
    <property type="match status" value="1"/>
</dbReference>